<keyword evidence="7 9" id="KW-0961">Cell wall biogenesis/degradation</keyword>
<dbReference type="PANTHER" id="PTHR22914:SF44">
    <property type="entry name" value="CHITIN SYNTHASE 2"/>
    <property type="match status" value="1"/>
</dbReference>
<dbReference type="GO" id="GO:0006031">
    <property type="term" value="P:chitin biosynthetic process"/>
    <property type="evidence" value="ECO:0007669"/>
    <property type="project" value="UniProtKB-UniRule"/>
</dbReference>
<evidence type="ECO:0000256" key="2">
    <source>
        <dbReference type="ARBA" id="ARBA00012543"/>
    </source>
</evidence>
<feature type="region of interest" description="Disordered" evidence="10">
    <location>
        <begin position="116"/>
        <end position="135"/>
    </location>
</feature>
<dbReference type="InterPro" id="IPR029044">
    <property type="entry name" value="Nucleotide-diphossugar_trans"/>
</dbReference>
<evidence type="ECO:0000256" key="9">
    <source>
        <dbReference type="RuleBase" id="RU366040"/>
    </source>
</evidence>
<feature type="transmembrane region" description="Helical" evidence="9">
    <location>
        <begin position="650"/>
        <end position="674"/>
    </location>
</feature>
<evidence type="ECO:0000256" key="5">
    <source>
        <dbReference type="ARBA" id="ARBA00022989"/>
    </source>
</evidence>
<evidence type="ECO:0000256" key="8">
    <source>
        <dbReference type="ARBA" id="ARBA00024009"/>
    </source>
</evidence>
<sequence>MSRDRLPPRTTSSTYYGAHPSQPRPSYHPDDAASSYSGAVRNRSPPRSAANQPLGRQQDHTFPPQEPLAPPSRRPTLAQMNSYQDPYYQTPAPEPTNHSAIELTDPYYYHMERDMDDGDQARSTHPHSTYPASSVYQDPTFAQTNSHTALNLQSEKDGFYPHSYPSPQLFQQQALPPPSPNPGGFRHVPWQAPAPVGPTYVPATHYIPGAGGVLGNYHNNGGGAFQQERMKVMQRRGRKKIALVDGHLVMDLPVPRSIQQFNKYRGEDMNQESGKMRYTAVTDDPDDFTRQRYRLRQVQYGRQTELFICLTMYNEDEELFCRTFTAVIKNIQMLQERQKSKTWGSQSWKKIVVCIVSDGRAKINPRTLKILGLYGCFQDGIAKDTVDKKDVEAHLFEYTTQVVVDKEGKVSGGISPIQILFCLKEQNKKKLNSHRWAFNAFCHQLRPNVCVLLDVGTRPGGSSIYHLWKEFDKHSGIGGACGEITVDTGRGCSNLLNPLVAAQNFEYKMSNILDKPLESVFGFISVLPGAFSAYRYKALLGEPLRVYFLGEKMHAPGNVASLSDSNMYLAEDRLLCMEITCKKNEAWTLKYVKSAKASTDTPNTLPEFLGQRRRWLNGAFFASLHSSLHYYRVWTSGQGFFRKLWLSVIYLYNFIQLLFQTIGLSSFYLAFFFICNSATSDPAHDGFGGYGTDVISVANSVYIATLGITSRFFERECAASVEKIGNADVLDPPAVVCALGNKPAGSKWLYVAVMTSFAALFGIALYCTAWTIYLSVPHTLGGWKNIDALLQQSGFRNIVISLAATYGMYLISSILHYDPWHLFTCFLQYMFLLPSFISVLTIYSFANLHDLAWGTKGSTVIKDLGHAAKTKDKDGQDIVEVDIPTAPDDIDTLWIQMRKEMSQPVIETHTKRTIDQKQADRFAVLRTNVLLSYLGINLALVIGFTSKFWTEFLAKESKNGVVINYYMVGIFWAVAALSAFRLIGSTLYLVLRMVGF</sequence>
<dbReference type="EC" id="2.4.1.16" evidence="2 9"/>
<dbReference type="OrthoDB" id="26569at2759"/>
<reference evidence="13" key="1">
    <citation type="submission" date="2016-10" db="EMBL/GenBank/DDBJ databases">
        <authorList>
            <person name="Jeantristanb JTB J.-T."/>
            <person name="Ricardo R."/>
        </authorList>
    </citation>
    <scope>NUCLEOTIDE SEQUENCE [LARGE SCALE GENOMIC DNA]</scope>
</reference>
<dbReference type="InterPro" id="IPR013616">
    <property type="entry name" value="Chitin_synth_N"/>
</dbReference>
<dbReference type="EMBL" id="FMWP01000127">
    <property type="protein sequence ID" value="SDA02835.1"/>
    <property type="molecule type" value="Genomic_DNA"/>
</dbReference>
<evidence type="ECO:0000256" key="4">
    <source>
        <dbReference type="ARBA" id="ARBA00022692"/>
    </source>
</evidence>
<gene>
    <name evidence="12" type="ORF">BZ3500_MVSOF-1268-A1-R1_CHR7-1G09118</name>
</gene>
<keyword evidence="13" id="KW-1185">Reference proteome</keyword>
<dbReference type="AlphaFoldDB" id="A0A2X0M1I7"/>
<dbReference type="Pfam" id="PF08407">
    <property type="entry name" value="Chitin_synth_1N"/>
    <property type="match status" value="1"/>
</dbReference>
<organism evidence="12 13">
    <name type="scientific">Microbotryum saponariae</name>
    <dbReference type="NCBI Taxonomy" id="289078"/>
    <lineage>
        <taxon>Eukaryota</taxon>
        <taxon>Fungi</taxon>
        <taxon>Dikarya</taxon>
        <taxon>Basidiomycota</taxon>
        <taxon>Pucciniomycotina</taxon>
        <taxon>Microbotryomycetes</taxon>
        <taxon>Microbotryales</taxon>
        <taxon>Microbotryaceae</taxon>
        <taxon>Microbotryum</taxon>
    </lineage>
</organism>
<dbReference type="GO" id="GO:0030428">
    <property type="term" value="C:cell septum"/>
    <property type="evidence" value="ECO:0007669"/>
    <property type="project" value="TreeGrafter"/>
</dbReference>
<feature type="compositionally biased region" description="Polar residues" evidence="10">
    <location>
        <begin position="121"/>
        <end position="135"/>
    </location>
</feature>
<evidence type="ECO:0000256" key="1">
    <source>
        <dbReference type="ARBA" id="ARBA00004141"/>
    </source>
</evidence>
<keyword evidence="6 9" id="KW-0472">Membrane</keyword>
<feature type="transmembrane region" description="Helical" evidence="9">
    <location>
        <begin position="826"/>
        <end position="846"/>
    </location>
</feature>
<evidence type="ECO:0000256" key="3">
    <source>
        <dbReference type="ARBA" id="ARBA00022676"/>
    </source>
</evidence>
<dbReference type="GO" id="GO:0071555">
    <property type="term" value="P:cell wall organization"/>
    <property type="evidence" value="ECO:0007669"/>
    <property type="project" value="UniProtKB-KW"/>
</dbReference>
<feature type="transmembrane region" description="Helical" evidence="9">
    <location>
        <begin position="969"/>
        <end position="991"/>
    </location>
</feature>
<feature type="transmembrane region" description="Helical" evidence="9">
    <location>
        <begin position="930"/>
        <end position="949"/>
    </location>
</feature>
<dbReference type="Proteomes" id="UP000249723">
    <property type="component" value="Unassembled WGS sequence"/>
</dbReference>
<dbReference type="GO" id="GO:0004100">
    <property type="term" value="F:chitin synthase activity"/>
    <property type="evidence" value="ECO:0007669"/>
    <property type="project" value="UniProtKB-UniRule"/>
</dbReference>
<keyword evidence="4 9" id="KW-0812">Transmembrane</keyword>
<evidence type="ECO:0000313" key="13">
    <source>
        <dbReference type="Proteomes" id="UP000249723"/>
    </source>
</evidence>
<dbReference type="PANTHER" id="PTHR22914">
    <property type="entry name" value="CHITIN SYNTHASE"/>
    <property type="match status" value="1"/>
</dbReference>
<comment type="catalytic activity">
    <reaction evidence="9">
        <text>[(1-&gt;4)-N-acetyl-beta-D-glucosaminyl](n) + UDP-N-acetyl-alpha-D-glucosamine = [(1-&gt;4)-N-acetyl-beta-D-glucosaminyl](n+1) + UDP + H(+)</text>
        <dbReference type="Rhea" id="RHEA:16637"/>
        <dbReference type="Rhea" id="RHEA-COMP:9593"/>
        <dbReference type="Rhea" id="RHEA-COMP:9595"/>
        <dbReference type="ChEBI" id="CHEBI:15378"/>
        <dbReference type="ChEBI" id="CHEBI:17029"/>
        <dbReference type="ChEBI" id="CHEBI:57705"/>
        <dbReference type="ChEBI" id="CHEBI:58223"/>
        <dbReference type="EC" id="2.4.1.16"/>
    </reaction>
</comment>
<comment type="subcellular location">
    <subcellularLocation>
        <location evidence="9">Cell membrane</location>
        <topology evidence="9">Multi-pass membrane protein</topology>
    </subcellularLocation>
    <subcellularLocation>
        <location evidence="1">Membrane</location>
        <topology evidence="1">Multi-pass membrane protein</topology>
    </subcellularLocation>
</comment>
<comment type="function">
    <text evidence="8 9">Polymerizes chitin, a structural polymer of the cell wall and septum, by transferring the sugar moiety of UDP-GlcNAc to the non-reducing end of the growing chitin polymer.</text>
</comment>
<protein>
    <recommendedName>
        <fullName evidence="2 9">Chitin synthase</fullName>
        <ecNumber evidence="2 9">2.4.1.16</ecNumber>
    </recommendedName>
</protein>
<dbReference type="CDD" id="cd04190">
    <property type="entry name" value="Chitin_synth_C"/>
    <property type="match status" value="1"/>
</dbReference>
<evidence type="ECO:0000256" key="6">
    <source>
        <dbReference type="ARBA" id="ARBA00023136"/>
    </source>
</evidence>
<dbReference type="STRING" id="289078.A0A2X0M1I7"/>
<keyword evidence="9" id="KW-0808">Transferase</keyword>
<feature type="region of interest" description="Disordered" evidence="10">
    <location>
        <begin position="1"/>
        <end position="78"/>
    </location>
</feature>
<evidence type="ECO:0000259" key="11">
    <source>
        <dbReference type="Pfam" id="PF08407"/>
    </source>
</evidence>
<dbReference type="GO" id="GO:0005886">
    <property type="term" value="C:plasma membrane"/>
    <property type="evidence" value="ECO:0007669"/>
    <property type="project" value="UniProtKB-SubCell"/>
</dbReference>
<evidence type="ECO:0000256" key="10">
    <source>
        <dbReference type="SAM" id="MobiDB-lite"/>
    </source>
</evidence>
<keyword evidence="5 9" id="KW-1133">Transmembrane helix</keyword>
<dbReference type="SUPFAM" id="SSF53448">
    <property type="entry name" value="Nucleotide-diphospho-sugar transferases"/>
    <property type="match status" value="1"/>
</dbReference>
<keyword evidence="3 9" id="KW-0328">Glycosyltransferase</keyword>
<comment type="similarity">
    <text evidence="9">Belongs to the chitin synthase family.</text>
</comment>
<accession>A0A2X0M1I7</accession>
<keyword evidence="9" id="KW-1003">Cell membrane</keyword>
<feature type="domain" description="Chitin synthase N-terminal" evidence="11">
    <location>
        <begin position="238"/>
        <end position="305"/>
    </location>
</feature>
<dbReference type="Pfam" id="PF01644">
    <property type="entry name" value="Chitin_synth_1"/>
    <property type="match status" value="1"/>
</dbReference>
<evidence type="ECO:0000256" key="7">
    <source>
        <dbReference type="ARBA" id="ARBA00023316"/>
    </source>
</evidence>
<evidence type="ECO:0000313" key="12">
    <source>
        <dbReference type="EMBL" id="SDA02835.1"/>
    </source>
</evidence>
<feature type="transmembrane region" description="Helical" evidence="9">
    <location>
        <begin position="748"/>
        <end position="773"/>
    </location>
</feature>
<proteinExistence type="inferred from homology"/>
<name>A0A2X0M1I7_9BASI</name>
<feature type="compositionally biased region" description="Pro residues" evidence="10">
    <location>
        <begin position="64"/>
        <end position="73"/>
    </location>
</feature>
<dbReference type="InterPro" id="IPR004835">
    <property type="entry name" value="Chitin_synth"/>
</dbReference>
<feature type="transmembrane region" description="Helical" evidence="9">
    <location>
        <begin position="794"/>
        <end position="814"/>
    </location>
</feature>